<sequence length="106" mass="11788">RKIQLLTVALCTVVTFGAALTIDTLDPMAMHTSMLTGQLWLNELLAGHPDRFRDQLGMAKHAFQGLSFELQKYSGLVSTKFVSADEKLTTFLHFARTGCSTRVLQE</sequence>
<evidence type="ECO:0000313" key="2">
    <source>
        <dbReference type="EMBL" id="KAJ7045326.1"/>
    </source>
</evidence>
<evidence type="ECO:0000313" key="3">
    <source>
        <dbReference type="Proteomes" id="UP001218188"/>
    </source>
</evidence>
<gene>
    <name evidence="2" type="ORF">C8F04DRAFT_887079</name>
</gene>
<reference evidence="2" key="1">
    <citation type="submission" date="2023-03" db="EMBL/GenBank/DDBJ databases">
        <title>Massive genome expansion in bonnet fungi (Mycena s.s.) driven by repeated elements and novel gene families across ecological guilds.</title>
        <authorList>
            <consortium name="Lawrence Berkeley National Laboratory"/>
            <person name="Harder C.B."/>
            <person name="Miyauchi S."/>
            <person name="Viragh M."/>
            <person name="Kuo A."/>
            <person name="Thoen E."/>
            <person name="Andreopoulos B."/>
            <person name="Lu D."/>
            <person name="Skrede I."/>
            <person name="Drula E."/>
            <person name="Henrissat B."/>
            <person name="Morin E."/>
            <person name="Kohler A."/>
            <person name="Barry K."/>
            <person name="LaButti K."/>
            <person name="Morin E."/>
            <person name="Salamov A."/>
            <person name="Lipzen A."/>
            <person name="Mereny Z."/>
            <person name="Hegedus B."/>
            <person name="Baldrian P."/>
            <person name="Stursova M."/>
            <person name="Weitz H."/>
            <person name="Taylor A."/>
            <person name="Grigoriev I.V."/>
            <person name="Nagy L.G."/>
            <person name="Martin F."/>
            <person name="Kauserud H."/>
        </authorList>
    </citation>
    <scope>NUCLEOTIDE SEQUENCE</scope>
    <source>
        <strain evidence="2">CBHHK200</strain>
    </source>
</reference>
<feature type="domain" description="DUF8040" evidence="1">
    <location>
        <begin position="32"/>
        <end position="106"/>
    </location>
</feature>
<dbReference type="InterPro" id="IPR058353">
    <property type="entry name" value="DUF8040"/>
</dbReference>
<accession>A0AAD6THA5</accession>
<organism evidence="2 3">
    <name type="scientific">Mycena alexandri</name>
    <dbReference type="NCBI Taxonomy" id="1745969"/>
    <lineage>
        <taxon>Eukaryota</taxon>
        <taxon>Fungi</taxon>
        <taxon>Dikarya</taxon>
        <taxon>Basidiomycota</taxon>
        <taxon>Agaricomycotina</taxon>
        <taxon>Agaricomycetes</taxon>
        <taxon>Agaricomycetidae</taxon>
        <taxon>Agaricales</taxon>
        <taxon>Marasmiineae</taxon>
        <taxon>Mycenaceae</taxon>
        <taxon>Mycena</taxon>
    </lineage>
</organism>
<feature type="non-terminal residue" evidence="2">
    <location>
        <position position="106"/>
    </location>
</feature>
<proteinExistence type="predicted"/>
<evidence type="ECO:0000259" key="1">
    <source>
        <dbReference type="Pfam" id="PF26138"/>
    </source>
</evidence>
<comment type="caution">
    <text evidence="2">The sequence shown here is derived from an EMBL/GenBank/DDBJ whole genome shotgun (WGS) entry which is preliminary data.</text>
</comment>
<keyword evidence="3" id="KW-1185">Reference proteome</keyword>
<dbReference type="AlphaFoldDB" id="A0AAD6THA5"/>
<dbReference type="EMBL" id="JARJCM010000004">
    <property type="protein sequence ID" value="KAJ7045326.1"/>
    <property type="molecule type" value="Genomic_DNA"/>
</dbReference>
<dbReference type="Proteomes" id="UP001218188">
    <property type="component" value="Unassembled WGS sequence"/>
</dbReference>
<dbReference type="Pfam" id="PF26138">
    <property type="entry name" value="DUF8040"/>
    <property type="match status" value="1"/>
</dbReference>
<protein>
    <recommendedName>
        <fullName evidence="1">DUF8040 domain-containing protein</fullName>
    </recommendedName>
</protein>
<feature type="non-terminal residue" evidence="2">
    <location>
        <position position="1"/>
    </location>
</feature>
<name>A0AAD6THA5_9AGAR</name>